<evidence type="ECO:0000313" key="3">
    <source>
        <dbReference type="Proteomes" id="UP000199229"/>
    </source>
</evidence>
<proteinExistence type="predicted"/>
<evidence type="ECO:0000256" key="1">
    <source>
        <dbReference type="SAM" id="SignalP"/>
    </source>
</evidence>
<dbReference type="Proteomes" id="UP000199229">
    <property type="component" value="Unassembled WGS sequence"/>
</dbReference>
<feature type="signal peptide" evidence="1">
    <location>
        <begin position="1"/>
        <end position="21"/>
    </location>
</feature>
<name>A0A1I2VYB1_9HYPH</name>
<organism evidence="2 3">
    <name type="scientific">Methylobacterium gossipiicola</name>
    <dbReference type="NCBI Taxonomy" id="582675"/>
    <lineage>
        <taxon>Bacteria</taxon>
        <taxon>Pseudomonadati</taxon>
        <taxon>Pseudomonadota</taxon>
        <taxon>Alphaproteobacteria</taxon>
        <taxon>Hyphomicrobiales</taxon>
        <taxon>Methylobacteriaceae</taxon>
        <taxon>Methylobacterium</taxon>
    </lineage>
</organism>
<dbReference type="RefSeq" id="WP_091973430.1">
    <property type="nucleotide sequence ID" value="NZ_FOPM01000018.1"/>
</dbReference>
<keyword evidence="1" id="KW-0732">Signal</keyword>
<evidence type="ECO:0000313" key="2">
    <source>
        <dbReference type="EMBL" id="SFG94073.1"/>
    </source>
</evidence>
<dbReference type="AlphaFoldDB" id="A0A1I2VYB1"/>
<sequence length="313" mass="33593">MRVRPLPLAVLALLWAGAAQAQVRSVEVRAPRAFGYFLGDLVRAQVDIVVDAGFSLQAASLPQPGPQAYWLDLRDLRVADLGPEKTSEGEARRVRLFLTYQNFYAALDVRALEIPGFAVTFENVGVHGATTATAQVPAWSFTISPLREVVPPTRENPVDYMRPDGRVAAVDAGPLWWGAGGFASLALLALAGVARDRAWGPFRTRRGRPFGAALAQLRRLRRAPDAEAAYGEALLALHRGLDATDGRRVLADDLPGFLARHPAYRPDAGALGNLLGASRLAFFGPGLAAARAALPWPALEALARRLAAIERAA</sequence>
<keyword evidence="3" id="KW-1185">Reference proteome</keyword>
<dbReference type="EMBL" id="FOPM01000018">
    <property type="protein sequence ID" value="SFG94073.1"/>
    <property type="molecule type" value="Genomic_DNA"/>
</dbReference>
<dbReference type="STRING" id="582675.SAMN05192565_11857"/>
<feature type="chain" id="PRO_5011481461" evidence="1">
    <location>
        <begin position="22"/>
        <end position="313"/>
    </location>
</feature>
<accession>A0A1I2VYB1</accession>
<gene>
    <name evidence="2" type="ORF">SAMN05192565_11857</name>
</gene>
<protein>
    <submittedName>
        <fullName evidence="2">MxaA protein</fullName>
    </submittedName>
</protein>
<reference evidence="3" key="1">
    <citation type="submission" date="2016-10" db="EMBL/GenBank/DDBJ databases">
        <authorList>
            <person name="Varghese N."/>
            <person name="Submissions S."/>
        </authorList>
    </citation>
    <scope>NUCLEOTIDE SEQUENCE [LARGE SCALE GENOMIC DNA]</scope>
    <source>
        <strain evidence="3">Gh-105</strain>
    </source>
</reference>
<dbReference type="OrthoDB" id="5608210at2"/>